<evidence type="ECO:0000313" key="4">
    <source>
        <dbReference type="Proteomes" id="UP000636755"/>
    </source>
</evidence>
<sequence length="516" mass="54969">MKKNVKLLIIIAAAAVVLVGVMLLLIFLPKSGDNADPMDGIDPGIDMSTSVDGNGMHQATIKTNDKGEIENNSYGTLIDYVPAKISTINVENTSGTLDIKSETPVDDNGKTEKTIYTLVGFEDFDLQTGYSDAIANDAAALDFSKVISLDGAKSSECGFDNPKATVLVTYTDNTKAKFIVGGDAPSSAGTYVKFGTSDTIYLVASDAVDSFSYSLTDMFSKAINDAASDTDNSQFSKITLSGKNFPQAVVLEPNNDGKNSAATVITSPNKAYASEDASSKVSGAIRGLYAKSVKMVKPSDAQLKELGLADPYVTLEAVYPDTTINLIASQPDGSGNVNIMEKGGKVVYSMASANLPWVDMSYEKLSSEYVLHPLMTAVSTLTVNNGSDTYTFDIGTKETATTNEDGEESTTTTTSVMYGDSEINSSYFSTFFQNLTLLKKSDTSSDKPSGKAVFTAEYKYTDGSTDTVKFYDAGGNKYLAEVNGISVGHLYKTNPSKLIEQVKTVANNKEVSDFAI</sequence>
<dbReference type="RefSeq" id="WP_186936396.1">
    <property type="nucleotide sequence ID" value="NZ_JACOPS010000007.1"/>
</dbReference>
<evidence type="ECO:0000256" key="1">
    <source>
        <dbReference type="SAM" id="Phobius"/>
    </source>
</evidence>
<keyword evidence="1" id="KW-0812">Transmembrane</keyword>
<dbReference type="Proteomes" id="UP000636755">
    <property type="component" value="Unassembled WGS sequence"/>
</dbReference>
<dbReference type="Pfam" id="PF14238">
    <property type="entry name" value="DUF4340"/>
    <property type="match status" value="1"/>
</dbReference>
<accession>A0ABR7HNU5</accession>
<keyword evidence="4" id="KW-1185">Reference proteome</keyword>
<dbReference type="EMBL" id="JACOPS010000007">
    <property type="protein sequence ID" value="MBC5729205.1"/>
    <property type="molecule type" value="Genomic_DNA"/>
</dbReference>
<feature type="transmembrane region" description="Helical" evidence="1">
    <location>
        <begin position="7"/>
        <end position="28"/>
    </location>
</feature>
<feature type="domain" description="DUF4340" evidence="2">
    <location>
        <begin position="132"/>
        <end position="273"/>
    </location>
</feature>
<evidence type="ECO:0000259" key="2">
    <source>
        <dbReference type="Pfam" id="PF14238"/>
    </source>
</evidence>
<organism evidence="3 4">
    <name type="scientific">Ruminococcus intestinalis</name>
    <dbReference type="NCBI Taxonomy" id="2763066"/>
    <lineage>
        <taxon>Bacteria</taxon>
        <taxon>Bacillati</taxon>
        <taxon>Bacillota</taxon>
        <taxon>Clostridia</taxon>
        <taxon>Eubacteriales</taxon>
        <taxon>Oscillospiraceae</taxon>
        <taxon>Ruminococcus</taxon>
    </lineage>
</organism>
<gene>
    <name evidence="3" type="ORF">H8R91_11860</name>
</gene>
<reference evidence="3 4" key="1">
    <citation type="submission" date="2020-08" db="EMBL/GenBank/DDBJ databases">
        <title>Genome public.</title>
        <authorList>
            <person name="Liu C."/>
            <person name="Sun Q."/>
        </authorList>
    </citation>
    <scope>NUCLEOTIDE SEQUENCE [LARGE SCALE GENOMIC DNA]</scope>
    <source>
        <strain evidence="3 4">NSJ-71</strain>
    </source>
</reference>
<keyword evidence="1" id="KW-0472">Membrane</keyword>
<dbReference type="InterPro" id="IPR025641">
    <property type="entry name" value="DUF4340"/>
</dbReference>
<evidence type="ECO:0000313" key="3">
    <source>
        <dbReference type="EMBL" id="MBC5729205.1"/>
    </source>
</evidence>
<proteinExistence type="predicted"/>
<comment type="caution">
    <text evidence="3">The sequence shown here is derived from an EMBL/GenBank/DDBJ whole genome shotgun (WGS) entry which is preliminary data.</text>
</comment>
<name>A0ABR7HNU5_9FIRM</name>
<protein>
    <submittedName>
        <fullName evidence="3">DUF4340 domain-containing protein</fullName>
    </submittedName>
</protein>
<keyword evidence="1" id="KW-1133">Transmembrane helix</keyword>